<evidence type="ECO:0000313" key="2">
    <source>
        <dbReference type="Proteomes" id="UP000821845"/>
    </source>
</evidence>
<proteinExistence type="predicted"/>
<evidence type="ECO:0000313" key="1">
    <source>
        <dbReference type="EMBL" id="KAH6940381.1"/>
    </source>
</evidence>
<name>A0ACB7SZJ4_HYAAI</name>
<gene>
    <name evidence="1" type="ORF">HPB50_027112</name>
</gene>
<reference evidence="1" key="1">
    <citation type="submission" date="2020-05" db="EMBL/GenBank/DDBJ databases">
        <title>Large-scale comparative analyses of tick genomes elucidate their genetic diversity and vector capacities.</title>
        <authorList>
            <person name="Jia N."/>
            <person name="Wang J."/>
            <person name="Shi W."/>
            <person name="Du L."/>
            <person name="Sun Y."/>
            <person name="Zhan W."/>
            <person name="Jiang J."/>
            <person name="Wang Q."/>
            <person name="Zhang B."/>
            <person name="Ji P."/>
            <person name="Sakyi L.B."/>
            <person name="Cui X."/>
            <person name="Yuan T."/>
            <person name="Jiang B."/>
            <person name="Yang W."/>
            <person name="Lam T.T.-Y."/>
            <person name="Chang Q."/>
            <person name="Ding S."/>
            <person name="Wang X."/>
            <person name="Zhu J."/>
            <person name="Ruan X."/>
            <person name="Zhao L."/>
            <person name="Wei J."/>
            <person name="Que T."/>
            <person name="Du C."/>
            <person name="Cheng J."/>
            <person name="Dai P."/>
            <person name="Han X."/>
            <person name="Huang E."/>
            <person name="Gao Y."/>
            <person name="Liu J."/>
            <person name="Shao H."/>
            <person name="Ye R."/>
            <person name="Li L."/>
            <person name="Wei W."/>
            <person name="Wang X."/>
            <person name="Wang C."/>
            <person name="Yang T."/>
            <person name="Huo Q."/>
            <person name="Li W."/>
            <person name="Guo W."/>
            <person name="Chen H."/>
            <person name="Zhou L."/>
            <person name="Ni X."/>
            <person name="Tian J."/>
            <person name="Zhou Y."/>
            <person name="Sheng Y."/>
            <person name="Liu T."/>
            <person name="Pan Y."/>
            <person name="Xia L."/>
            <person name="Li J."/>
            <person name="Zhao F."/>
            <person name="Cao W."/>
        </authorList>
    </citation>
    <scope>NUCLEOTIDE SEQUENCE</scope>
    <source>
        <strain evidence="1">Hyas-2018</strain>
    </source>
</reference>
<keyword evidence="2" id="KW-1185">Reference proteome</keyword>
<protein>
    <submittedName>
        <fullName evidence="1">Uncharacterized protein</fullName>
    </submittedName>
</protein>
<comment type="caution">
    <text evidence="1">The sequence shown here is derived from an EMBL/GenBank/DDBJ whole genome shotgun (WGS) entry which is preliminary data.</text>
</comment>
<dbReference type="EMBL" id="CM023482">
    <property type="protein sequence ID" value="KAH6940381.1"/>
    <property type="molecule type" value="Genomic_DNA"/>
</dbReference>
<accession>A0ACB7SZJ4</accession>
<sequence>MDDPKSRRGDELQGHLQQHCCRAAPKFFLGDPTPSPHSRRQGFLLSPLTFRRGSLTEALPTRPLLAAVPCLVLARPCTRGLRCRRLQAASFSSTRYSSTFTRSEAGRWALLVPLLRWRPTPQSRRSGDDDASSPPPSCKRLRCGLFEPGVDGAS</sequence>
<organism evidence="1 2">
    <name type="scientific">Hyalomma asiaticum</name>
    <name type="common">Tick</name>
    <dbReference type="NCBI Taxonomy" id="266040"/>
    <lineage>
        <taxon>Eukaryota</taxon>
        <taxon>Metazoa</taxon>
        <taxon>Ecdysozoa</taxon>
        <taxon>Arthropoda</taxon>
        <taxon>Chelicerata</taxon>
        <taxon>Arachnida</taxon>
        <taxon>Acari</taxon>
        <taxon>Parasitiformes</taxon>
        <taxon>Ixodida</taxon>
        <taxon>Ixodoidea</taxon>
        <taxon>Ixodidae</taxon>
        <taxon>Hyalomminae</taxon>
        <taxon>Hyalomma</taxon>
    </lineage>
</organism>
<dbReference type="Proteomes" id="UP000821845">
    <property type="component" value="Chromosome 2"/>
</dbReference>